<comment type="subcellular location">
    <subcellularLocation>
        <location evidence="1">Nucleus</location>
    </subcellularLocation>
</comment>
<keyword evidence="4" id="KW-0539">Nucleus</keyword>
<dbReference type="Pfam" id="PF03931">
    <property type="entry name" value="Skp1_POZ"/>
    <property type="match status" value="1"/>
</dbReference>
<feature type="domain" description="SKP1 component POZ" evidence="5">
    <location>
        <begin position="16"/>
        <end position="77"/>
    </location>
</feature>
<reference evidence="6 7" key="1">
    <citation type="submission" date="2020-04" db="EMBL/GenBank/DDBJ databases">
        <authorList>
            <person name="Alioto T."/>
            <person name="Alioto T."/>
            <person name="Gomez Garrido J."/>
        </authorList>
    </citation>
    <scope>NUCLEOTIDE SEQUENCE [LARGE SCALE GENOMIC DNA]</scope>
</reference>
<dbReference type="InterPro" id="IPR001232">
    <property type="entry name" value="SKP1-like"/>
</dbReference>
<dbReference type="InterPro" id="IPR016073">
    <property type="entry name" value="Skp1_comp_POZ"/>
</dbReference>
<organism evidence="6 7">
    <name type="scientific">Cloeon dipterum</name>
    <dbReference type="NCBI Taxonomy" id="197152"/>
    <lineage>
        <taxon>Eukaryota</taxon>
        <taxon>Metazoa</taxon>
        <taxon>Ecdysozoa</taxon>
        <taxon>Arthropoda</taxon>
        <taxon>Hexapoda</taxon>
        <taxon>Insecta</taxon>
        <taxon>Pterygota</taxon>
        <taxon>Palaeoptera</taxon>
        <taxon>Ephemeroptera</taxon>
        <taxon>Pisciforma</taxon>
        <taxon>Baetidae</taxon>
        <taxon>Cloeon</taxon>
    </lineage>
</organism>
<evidence type="ECO:0000256" key="4">
    <source>
        <dbReference type="ARBA" id="ARBA00023242"/>
    </source>
</evidence>
<dbReference type="InterPro" id="IPR011333">
    <property type="entry name" value="SKP1/BTB/POZ_sf"/>
</dbReference>
<evidence type="ECO:0000256" key="3">
    <source>
        <dbReference type="ARBA" id="ARBA00021347"/>
    </source>
</evidence>
<dbReference type="EMBL" id="CADEPI010000027">
    <property type="protein sequence ID" value="CAB3366811.1"/>
    <property type="molecule type" value="Genomic_DNA"/>
</dbReference>
<dbReference type="SUPFAM" id="SSF54695">
    <property type="entry name" value="POZ domain"/>
    <property type="match status" value="1"/>
</dbReference>
<dbReference type="InterPro" id="IPR039948">
    <property type="entry name" value="ELC1"/>
</dbReference>
<dbReference type="FunFam" id="3.30.710.10:FF:000035">
    <property type="entry name" value="Elongin C transcription elongation factor"/>
    <property type="match status" value="1"/>
</dbReference>
<comment type="caution">
    <text evidence="6">The sequence shown here is derived from an EMBL/GenBank/DDBJ whole genome shotgun (WGS) entry which is preliminary data.</text>
</comment>
<evidence type="ECO:0000256" key="1">
    <source>
        <dbReference type="ARBA" id="ARBA00004123"/>
    </source>
</evidence>
<evidence type="ECO:0000313" key="7">
    <source>
        <dbReference type="Proteomes" id="UP000494165"/>
    </source>
</evidence>
<dbReference type="PANTHER" id="PTHR20648">
    <property type="entry name" value="ELONGIN-C"/>
    <property type="match status" value="1"/>
</dbReference>
<sequence length="112" mass="12802">MSQPTEQDCIGPNAEFIKLIAADEKEFFVKKADAVEVSGTIRRMMQIDCKEGEINQIELKNISSRALKKVCDFIEYRMRVKKLEETEDYIDEFTVSIDDAAEVLIAANFLDC</sequence>
<evidence type="ECO:0000313" key="6">
    <source>
        <dbReference type="EMBL" id="CAB3366811.1"/>
    </source>
</evidence>
<gene>
    <name evidence="6" type="ORF">CLODIP_2_CD13373</name>
</gene>
<protein>
    <recommendedName>
        <fullName evidence="3">Elongin-C</fullName>
    </recommendedName>
</protein>
<dbReference type="AlphaFoldDB" id="A0A8S1CGW4"/>
<proteinExistence type="inferred from homology"/>
<dbReference type="SMART" id="SM00512">
    <property type="entry name" value="Skp1"/>
    <property type="match status" value="1"/>
</dbReference>
<comment type="similarity">
    <text evidence="2">Belongs to the SKP1 family.</text>
</comment>
<evidence type="ECO:0000259" key="5">
    <source>
        <dbReference type="Pfam" id="PF03931"/>
    </source>
</evidence>
<accession>A0A8S1CGW4</accession>
<name>A0A8S1CGW4_9INSE</name>
<evidence type="ECO:0000256" key="2">
    <source>
        <dbReference type="ARBA" id="ARBA00009993"/>
    </source>
</evidence>
<keyword evidence="7" id="KW-1185">Reference proteome</keyword>
<dbReference type="GO" id="GO:0005634">
    <property type="term" value="C:nucleus"/>
    <property type="evidence" value="ECO:0007669"/>
    <property type="project" value="UniProtKB-SubCell"/>
</dbReference>
<dbReference type="Proteomes" id="UP000494165">
    <property type="component" value="Unassembled WGS sequence"/>
</dbReference>
<dbReference type="GO" id="GO:0006511">
    <property type="term" value="P:ubiquitin-dependent protein catabolic process"/>
    <property type="evidence" value="ECO:0007669"/>
    <property type="project" value="InterPro"/>
</dbReference>
<dbReference type="OrthoDB" id="249087at2759"/>
<dbReference type="Gene3D" id="3.30.710.10">
    <property type="entry name" value="Potassium Channel Kv1.1, Chain A"/>
    <property type="match status" value="1"/>
</dbReference>